<dbReference type="NCBIfam" id="NF011990">
    <property type="entry name" value="PRK15446.2-6"/>
    <property type="match status" value="1"/>
</dbReference>
<evidence type="ECO:0000313" key="2">
    <source>
        <dbReference type="EMBL" id="MQY46281.1"/>
    </source>
</evidence>
<dbReference type="InterPro" id="IPR051781">
    <property type="entry name" value="Metallo-dep_Hydrolase"/>
</dbReference>
<keyword evidence="3" id="KW-1185">Reference proteome</keyword>
<proteinExistence type="predicted"/>
<dbReference type="RefSeq" id="WP_153353775.1">
    <property type="nucleotide sequence ID" value="NZ_JAYKOO010000002.1"/>
</dbReference>
<keyword evidence="2" id="KW-0378">Hydrolase</keyword>
<name>A0A6A8ABZ4_9HYPH</name>
<dbReference type="GO" id="GO:0019700">
    <property type="term" value="P:organic phosphonate catabolic process"/>
    <property type="evidence" value="ECO:0007669"/>
    <property type="project" value="InterPro"/>
</dbReference>
<dbReference type="InterPro" id="IPR012696">
    <property type="entry name" value="PhnM"/>
</dbReference>
<dbReference type="InterPro" id="IPR013108">
    <property type="entry name" value="Amidohydro_3"/>
</dbReference>
<dbReference type="CDD" id="cd01306">
    <property type="entry name" value="PhnM"/>
    <property type="match status" value="1"/>
</dbReference>
<accession>A0A6A8ABZ4</accession>
<dbReference type="EMBL" id="WIXI01000040">
    <property type="protein sequence ID" value="MQY46281.1"/>
    <property type="molecule type" value="Genomic_DNA"/>
</dbReference>
<dbReference type="NCBIfam" id="TIGR02318">
    <property type="entry name" value="phosphono_phnM"/>
    <property type="match status" value="1"/>
</dbReference>
<sequence length="379" mass="40947">MTNETIFTNCAIVLADEIVTGSVLVRDGKIADISSGHSSNGIDLNGDYLLPGCVELHTDHLETHFQPRPKVRWNMDAALQAHDGQVASSGITTVFDALRVGIDDDTDLGPADMAAMAVKISQANAAGRLRAEHFIHLRCEVSVADVDEQFAMMEGNDRVRLASLMDHAPGQRQFVSLDAYRIYYQGKKKLSNAEFDIFCKRRIAESEANSDRNRKRIAELCHAAGIAIASHDDATAAHVAEGVELGIALAEFPTTIEAAVLSREAGLQVLMGAPNVVRGGSHSGNVSALDLLEKGALDILSSDYIPFSMMQAAFVLTDRGLADLPQAVRLISDNPARAAGLDDRGRIEVGRRADLVRVRAERDMPPVVAGVWREGNRVC</sequence>
<dbReference type="InterPro" id="IPR032466">
    <property type="entry name" value="Metal_Hydrolase"/>
</dbReference>
<dbReference type="PIRSF" id="PIRSF038971">
    <property type="entry name" value="PhnM"/>
    <property type="match status" value="1"/>
</dbReference>
<organism evidence="2 3">
    <name type="scientific">Endobacterium cereale</name>
    <dbReference type="NCBI Taxonomy" id="2663029"/>
    <lineage>
        <taxon>Bacteria</taxon>
        <taxon>Pseudomonadati</taxon>
        <taxon>Pseudomonadota</taxon>
        <taxon>Alphaproteobacteria</taxon>
        <taxon>Hyphomicrobiales</taxon>
        <taxon>Rhizobiaceae</taxon>
        <taxon>Endobacterium</taxon>
    </lineage>
</organism>
<dbReference type="SUPFAM" id="SSF51556">
    <property type="entry name" value="Metallo-dependent hydrolases"/>
    <property type="match status" value="1"/>
</dbReference>
<dbReference type="InterPro" id="IPR011059">
    <property type="entry name" value="Metal-dep_hydrolase_composite"/>
</dbReference>
<gene>
    <name evidence="2" type="ORF">GAO09_09485</name>
</gene>
<evidence type="ECO:0000259" key="1">
    <source>
        <dbReference type="Pfam" id="PF07969"/>
    </source>
</evidence>
<dbReference type="NCBIfam" id="NF011981">
    <property type="entry name" value="PRK15446.1-2"/>
    <property type="match status" value="1"/>
</dbReference>
<dbReference type="Gene3D" id="3.20.20.140">
    <property type="entry name" value="Metal-dependent hydrolases"/>
    <property type="match status" value="2"/>
</dbReference>
<dbReference type="NCBIfam" id="NF011987">
    <property type="entry name" value="PRK15446.2-3"/>
    <property type="match status" value="1"/>
</dbReference>
<dbReference type="NCBIfam" id="NF011984">
    <property type="entry name" value="PRK15446.1-5"/>
    <property type="match status" value="1"/>
</dbReference>
<protein>
    <submittedName>
        <fullName evidence="2">Alpha-D-ribose 1-methylphosphonate 5-triphosphate diphosphatase</fullName>
        <ecNumber evidence="2">3.6.1.63</ecNumber>
    </submittedName>
</protein>
<dbReference type="Pfam" id="PF07969">
    <property type="entry name" value="Amidohydro_3"/>
    <property type="match status" value="1"/>
</dbReference>
<reference evidence="2 3" key="1">
    <citation type="submission" date="2019-11" db="EMBL/GenBank/DDBJ databases">
        <title>Genome analysis of Rhizobacterium cereale a novel genus and species isolated from maize roots in North Spain.</title>
        <authorList>
            <person name="Menendez E."/>
            <person name="Flores-Felix J.D."/>
            <person name="Ramirez-Bahena M.-H."/>
            <person name="Igual J.M."/>
            <person name="Garcia-Fraile P."/>
            <person name="Peix A."/>
            <person name="Velazquez E."/>
        </authorList>
    </citation>
    <scope>NUCLEOTIDE SEQUENCE [LARGE SCALE GENOMIC DNA]</scope>
    <source>
        <strain evidence="2 3">RZME27</strain>
    </source>
</reference>
<feature type="domain" description="Amidohydrolase 3" evidence="1">
    <location>
        <begin position="211"/>
        <end position="378"/>
    </location>
</feature>
<dbReference type="Proteomes" id="UP000435138">
    <property type="component" value="Unassembled WGS sequence"/>
</dbReference>
<dbReference type="AlphaFoldDB" id="A0A6A8ABZ4"/>
<comment type="caution">
    <text evidence="2">The sequence shown here is derived from an EMBL/GenBank/DDBJ whole genome shotgun (WGS) entry which is preliminary data.</text>
</comment>
<dbReference type="NCBIfam" id="NF011983">
    <property type="entry name" value="PRK15446.1-4"/>
    <property type="match status" value="1"/>
</dbReference>
<dbReference type="EC" id="3.6.1.63" evidence="2"/>
<dbReference type="PANTHER" id="PTHR43135:SF3">
    <property type="entry name" value="ALPHA-D-RIBOSE 1-METHYLPHOSPHONATE 5-TRIPHOSPHATE DIPHOSPHATASE"/>
    <property type="match status" value="1"/>
</dbReference>
<dbReference type="Gene3D" id="2.30.40.10">
    <property type="entry name" value="Urease, subunit C, domain 1"/>
    <property type="match status" value="2"/>
</dbReference>
<dbReference type="SUPFAM" id="SSF51338">
    <property type="entry name" value="Composite domain of metallo-dependent hydrolases"/>
    <property type="match status" value="1"/>
</dbReference>
<dbReference type="GO" id="GO:0016810">
    <property type="term" value="F:hydrolase activity, acting on carbon-nitrogen (but not peptide) bonds"/>
    <property type="evidence" value="ECO:0007669"/>
    <property type="project" value="InterPro"/>
</dbReference>
<dbReference type="PANTHER" id="PTHR43135">
    <property type="entry name" value="ALPHA-D-RIBOSE 1-METHYLPHOSPHONATE 5-TRIPHOSPHATE DIPHOSPHATASE"/>
    <property type="match status" value="1"/>
</dbReference>
<evidence type="ECO:0000313" key="3">
    <source>
        <dbReference type="Proteomes" id="UP000435138"/>
    </source>
</evidence>